<evidence type="ECO:0000313" key="3">
    <source>
        <dbReference type="Proteomes" id="UP000663826"/>
    </source>
</evidence>
<feature type="region of interest" description="Disordered" evidence="1">
    <location>
        <begin position="1"/>
        <end position="106"/>
    </location>
</feature>
<proteinExistence type="predicted"/>
<evidence type="ECO:0000256" key="1">
    <source>
        <dbReference type="SAM" id="MobiDB-lite"/>
    </source>
</evidence>
<accession>A0A8H2X2M3</accession>
<comment type="caution">
    <text evidence="2">The sequence shown here is derived from an EMBL/GenBank/DDBJ whole genome shotgun (WGS) entry which is preliminary data.</text>
</comment>
<dbReference type="EMBL" id="CAJMWQ010000967">
    <property type="protein sequence ID" value="CAE6411972.1"/>
    <property type="molecule type" value="Genomic_DNA"/>
</dbReference>
<evidence type="ECO:0000313" key="2">
    <source>
        <dbReference type="EMBL" id="CAE6411972.1"/>
    </source>
</evidence>
<dbReference type="AlphaFoldDB" id="A0A8H2X2M3"/>
<gene>
    <name evidence="2" type="ORF">RDB_LOCUS38758</name>
</gene>
<protein>
    <submittedName>
        <fullName evidence="2">Uncharacterized protein</fullName>
    </submittedName>
</protein>
<dbReference type="Proteomes" id="UP000663826">
    <property type="component" value="Unassembled WGS sequence"/>
</dbReference>
<reference evidence="2" key="1">
    <citation type="submission" date="2021-01" db="EMBL/GenBank/DDBJ databases">
        <authorList>
            <person name="Kaushik A."/>
        </authorList>
    </citation>
    <scope>NUCLEOTIDE SEQUENCE</scope>
    <source>
        <strain evidence="2">AG1-1B</strain>
    </source>
</reference>
<organism evidence="2 3">
    <name type="scientific">Rhizoctonia solani</name>
    <dbReference type="NCBI Taxonomy" id="456999"/>
    <lineage>
        <taxon>Eukaryota</taxon>
        <taxon>Fungi</taxon>
        <taxon>Dikarya</taxon>
        <taxon>Basidiomycota</taxon>
        <taxon>Agaricomycotina</taxon>
        <taxon>Agaricomycetes</taxon>
        <taxon>Cantharellales</taxon>
        <taxon>Ceratobasidiaceae</taxon>
        <taxon>Rhizoctonia</taxon>
    </lineage>
</organism>
<name>A0A8H2X2M3_9AGAM</name>
<feature type="compositionally biased region" description="Polar residues" evidence="1">
    <location>
        <begin position="30"/>
        <end position="43"/>
    </location>
</feature>
<sequence>MSEILADSKYSPATIVGGRRVSFSRKPHPRNSSPPTTNQSQSEPAGPQDYPRPPPPPTFAAEHGLPVEPQIEHKGAYAVPPNARGAPSTSPKASFMHLHKAEVGHR</sequence>